<dbReference type="SUPFAM" id="SSF55486">
    <property type="entry name" value="Metalloproteases ('zincins'), catalytic domain"/>
    <property type="match status" value="1"/>
</dbReference>
<dbReference type="RefSeq" id="XP_014256822.1">
    <property type="nucleotide sequence ID" value="XM_014401336.2"/>
</dbReference>
<sequence length="736" mass="84574">MSDAEGGCWKRKTLLEKVLIPVVLLFVLVCAMFIVIFFQTAQTEVSEVVEWAEVTTPPIADDMCTAEKCLEAASAILSSMDKDAMPCNDFYRFACGLQSTSYIPDEQIVLSRSTTLKEMLRGYMISIFEDPGDHENFGPFAEALSVYKLCKSKTGHNTLFKIFESVGGWPVLEDAWPQATWTWTDATYRLSEWGVDVEFLVRFGVSEDPFYPNVMIPKLDQPSLGVDREYMVEGEENPVVKSYYNYMVEVAVLLKGDLLRAENEMLQSLQFEIELAKLSHPRRERMNYKKMYKVMTIREMSTKFPSIPWKEYIMSLVWPDGKVLSDDQRVLVFAPKYLAGLESLLERTPKRTIANYILWRTVDSSVLFLTSKFTQSRNRVLKAMTGVESRPGLAWSCCDFVMGNLAMAVAYVYQETLNDTAKNLALFMVDSVKKELNKAFEVLDWMDYSTRYFSAYRLDYNIVISVYQEELLNKTLIAEYYKELTIDKNATYLDGGLAVMKFKQAKRREYLKFPSEISLWARMGEFSLGVDPVYDVDGKFFYLPPANLWDASRETPGWMTFAQMGFIIGRTLMHAFDEEGRLFRQKRSHEDKSFIRTKCKYMKLAQCFVEKYSNYTDVQAGMKVDGTSTLGENIADVSGFRYAYKAYKNWIGEDGTDFWAPGLEVYTPSQMFWISAANVMCSTYRTETLRHMMITSSKLSSHARVVGSMSNLDEFAEDFDCPLGTEMNPLKKCTLW</sequence>
<dbReference type="Gene3D" id="1.10.1380.10">
    <property type="entry name" value="Neutral endopeptidase , domain2"/>
    <property type="match status" value="1"/>
</dbReference>
<evidence type="ECO:0000256" key="5">
    <source>
        <dbReference type="ARBA" id="ARBA00022723"/>
    </source>
</evidence>
<dbReference type="GO" id="GO:0046872">
    <property type="term" value="F:metal ion binding"/>
    <property type="evidence" value="ECO:0007669"/>
    <property type="project" value="UniProtKB-KW"/>
</dbReference>
<dbReference type="AlphaFoldDB" id="A0A8I6S648"/>
<keyword evidence="6" id="KW-0378">Hydrolase</keyword>
<reference evidence="12" key="1">
    <citation type="submission" date="2022-01" db="UniProtKB">
        <authorList>
            <consortium name="EnsemblMetazoa"/>
        </authorList>
    </citation>
    <scope>IDENTIFICATION</scope>
</reference>
<dbReference type="Pfam" id="PF01431">
    <property type="entry name" value="Peptidase_M13"/>
    <property type="match status" value="1"/>
</dbReference>
<dbReference type="InterPro" id="IPR024079">
    <property type="entry name" value="MetalloPept_cat_dom_sf"/>
</dbReference>
<feature type="domain" description="Peptidase M13 C-terminal" evidence="10">
    <location>
        <begin position="554"/>
        <end position="734"/>
    </location>
</feature>
<dbReference type="CDD" id="cd08662">
    <property type="entry name" value="M13"/>
    <property type="match status" value="1"/>
</dbReference>
<evidence type="ECO:0000256" key="6">
    <source>
        <dbReference type="ARBA" id="ARBA00022801"/>
    </source>
</evidence>
<dbReference type="InterPro" id="IPR018497">
    <property type="entry name" value="Peptidase_M13_C"/>
</dbReference>
<protein>
    <recommendedName>
        <fullName evidence="14">Endothelin-converting enzyme</fullName>
    </recommendedName>
</protein>
<accession>A0A8I6S648</accession>
<evidence type="ECO:0000256" key="4">
    <source>
        <dbReference type="ARBA" id="ARBA00022670"/>
    </source>
</evidence>
<evidence type="ECO:0000256" key="1">
    <source>
        <dbReference type="ARBA" id="ARBA00001947"/>
    </source>
</evidence>
<evidence type="ECO:0000313" key="12">
    <source>
        <dbReference type="EnsemblMetazoa" id="XP_014256822.1"/>
    </source>
</evidence>
<evidence type="ECO:0000256" key="2">
    <source>
        <dbReference type="ARBA" id="ARBA00004401"/>
    </source>
</evidence>
<evidence type="ECO:0000256" key="9">
    <source>
        <dbReference type="SAM" id="Phobius"/>
    </source>
</evidence>
<dbReference type="Proteomes" id="UP000494040">
    <property type="component" value="Unassembled WGS sequence"/>
</dbReference>
<proteinExistence type="inferred from homology"/>
<dbReference type="InterPro" id="IPR000718">
    <property type="entry name" value="Peptidase_M13"/>
</dbReference>
<keyword evidence="8" id="KW-0482">Metalloprotease</keyword>
<comment type="cofactor">
    <cofactor evidence="1">
        <name>Zn(2+)</name>
        <dbReference type="ChEBI" id="CHEBI:29105"/>
    </cofactor>
</comment>
<dbReference type="PROSITE" id="PS51885">
    <property type="entry name" value="NEPRILYSIN"/>
    <property type="match status" value="1"/>
</dbReference>
<dbReference type="GeneID" id="106670753"/>
<keyword evidence="9" id="KW-1133">Transmembrane helix</keyword>
<evidence type="ECO:0000259" key="11">
    <source>
        <dbReference type="Pfam" id="PF05649"/>
    </source>
</evidence>
<dbReference type="PANTHER" id="PTHR11733:SF224">
    <property type="entry name" value="NEPRILYSIN-2"/>
    <property type="match status" value="1"/>
</dbReference>
<feature type="domain" description="Peptidase M13 N-terminal" evidence="11">
    <location>
        <begin position="86"/>
        <end position="451"/>
    </location>
</feature>
<keyword evidence="13" id="KW-1185">Reference proteome</keyword>
<keyword evidence="9" id="KW-0812">Transmembrane</keyword>
<feature type="transmembrane region" description="Helical" evidence="9">
    <location>
        <begin position="18"/>
        <end position="38"/>
    </location>
</feature>
<comment type="subcellular location">
    <subcellularLocation>
        <location evidence="2">Cell membrane</location>
        <topology evidence="2">Single-pass type II membrane protein</topology>
    </subcellularLocation>
</comment>
<keyword evidence="5" id="KW-0479">Metal-binding</keyword>
<dbReference type="GO" id="GO:0004222">
    <property type="term" value="F:metalloendopeptidase activity"/>
    <property type="evidence" value="ECO:0007669"/>
    <property type="project" value="InterPro"/>
</dbReference>
<dbReference type="Gene3D" id="3.40.390.10">
    <property type="entry name" value="Collagenase (Catalytic Domain)"/>
    <property type="match status" value="1"/>
</dbReference>
<evidence type="ECO:0000256" key="3">
    <source>
        <dbReference type="ARBA" id="ARBA00007357"/>
    </source>
</evidence>
<comment type="similarity">
    <text evidence="3">Belongs to the peptidase M13 family.</text>
</comment>
<evidence type="ECO:0008006" key="14">
    <source>
        <dbReference type="Google" id="ProtNLM"/>
    </source>
</evidence>
<dbReference type="EnsemblMetazoa" id="XM_014401336.2">
    <property type="protein sequence ID" value="XP_014256822.1"/>
    <property type="gene ID" value="LOC106670753"/>
</dbReference>
<evidence type="ECO:0000256" key="7">
    <source>
        <dbReference type="ARBA" id="ARBA00022833"/>
    </source>
</evidence>
<organism evidence="12 13">
    <name type="scientific">Cimex lectularius</name>
    <name type="common">Bed bug</name>
    <name type="synonym">Acanthia lectularia</name>
    <dbReference type="NCBI Taxonomy" id="79782"/>
    <lineage>
        <taxon>Eukaryota</taxon>
        <taxon>Metazoa</taxon>
        <taxon>Ecdysozoa</taxon>
        <taxon>Arthropoda</taxon>
        <taxon>Hexapoda</taxon>
        <taxon>Insecta</taxon>
        <taxon>Pterygota</taxon>
        <taxon>Neoptera</taxon>
        <taxon>Paraneoptera</taxon>
        <taxon>Hemiptera</taxon>
        <taxon>Heteroptera</taxon>
        <taxon>Panheteroptera</taxon>
        <taxon>Cimicomorpha</taxon>
        <taxon>Cimicidae</taxon>
        <taxon>Cimex</taxon>
    </lineage>
</organism>
<dbReference type="InterPro" id="IPR042089">
    <property type="entry name" value="Peptidase_M13_dom_2"/>
</dbReference>
<dbReference type="OrthoDB" id="6475849at2759"/>
<dbReference type="GO" id="GO:0005886">
    <property type="term" value="C:plasma membrane"/>
    <property type="evidence" value="ECO:0007669"/>
    <property type="project" value="UniProtKB-SubCell"/>
</dbReference>
<dbReference type="InterPro" id="IPR008753">
    <property type="entry name" value="Peptidase_M13_N"/>
</dbReference>
<dbReference type="Pfam" id="PF05649">
    <property type="entry name" value="Peptidase_M13_N"/>
    <property type="match status" value="1"/>
</dbReference>
<evidence type="ECO:0000259" key="10">
    <source>
        <dbReference type="Pfam" id="PF01431"/>
    </source>
</evidence>
<evidence type="ECO:0000313" key="13">
    <source>
        <dbReference type="Proteomes" id="UP000494040"/>
    </source>
</evidence>
<dbReference type="PANTHER" id="PTHR11733">
    <property type="entry name" value="ZINC METALLOPROTEASE FAMILY M13 NEPRILYSIN-RELATED"/>
    <property type="match status" value="1"/>
</dbReference>
<evidence type="ECO:0000256" key="8">
    <source>
        <dbReference type="ARBA" id="ARBA00023049"/>
    </source>
</evidence>
<keyword evidence="7" id="KW-0862">Zinc</keyword>
<keyword evidence="9" id="KW-0472">Membrane</keyword>
<name>A0A8I6S648_CIMLE</name>
<dbReference type="GO" id="GO:0016485">
    <property type="term" value="P:protein processing"/>
    <property type="evidence" value="ECO:0007669"/>
    <property type="project" value="TreeGrafter"/>
</dbReference>
<keyword evidence="4" id="KW-0645">Protease</keyword>